<dbReference type="InterPro" id="IPR013098">
    <property type="entry name" value="Ig_I-set"/>
</dbReference>
<evidence type="ECO:0000256" key="10">
    <source>
        <dbReference type="ARBA" id="ARBA00023319"/>
    </source>
</evidence>
<evidence type="ECO:0000256" key="8">
    <source>
        <dbReference type="ARBA" id="ARBA00023170"/>
    </source>
</evidence>
<dbReference type="GO" id="GO:0016323">
    <property type="term" value="C:basolateral plasma membrane"/>
    <property type="evidence" value="ECO:0007669"/>
    <property type="project" value="UniProtKB-SubCell"/>
</dbReference>
<keyword evidence="8" id="KW-0675">Receptor</keyword>
<dbReference type="FunFam" id="2.60.40.10:FF:000387">
    <property type="entry name" value="Neuroplastin b"/>
    <property type="match status" value="1"/>
</dbReference>
<evidence type="ECO:0000256" key="6">
    <source>
        <dbReference type="ARBA" id="ARBA00023136"/>
    </source>
</evidence>
<evidence type="ECO:0000256" key="9">
    <source>
        <dbReference type="ARBA" id="ARBA00023180"/>
    </source>
</evidence>
<evidence type="ECO:0000256" key="14">
    <source>
        <dbReference type="SAM" id="Phobius"/>
    </source>
</evidence>
<feature type="region of interest" description="Disordered" evidence="13">
    <location>
        <begin position="71"/>
        <end position="91"/>
    </location>
</feature>
<dbReference type="InterPro" id="IPR007110">
    <property type="entry name" value="Ig-like_dom"/>
</dbReference>
<feature type="transmembrane region" description="Helical" evidence="14">
    <location>
        <begin position="331"/>
        <end position="352"/>
    </location>
</feature>
<dbReference type="InterPro" id="IPR036179">
    <property type="entry name" value="Ig-like_dom_sf"/>
</dbReference>
<dbReference type="Pfam" id="PF07679">
    <property type="entry name" value="I-set"/>
    <property type="match status" value="1"/>
</dbReference>
<dbReference type="PROSITE" id="PS50835">
    <property type="entry name" value="IG_LIKE"/>
    <property type="match status" value="2"/>
</dbReference>
<evidence type="ECO:0000313" key="16">
    <source>
        <dbReference type="Ensembl" id="ENSMMUP00000078653.1"/>
    </source>
</evidence>
<name>A0A5F8ANL3_MACMU</name>
<dbReference type="AlphaFoldDB" id="A0A5F8ANL3"/>
<keyword evidence="4" id="KW-0256">Endoplasmic reticulum</keyword>
<sequence>MFQPRRPHRSALIPALKAGGRNAQAPAASPRAALPFPSNALSRAPPPGFRSGSLPEPARACVRVCACAGGGDRRAPRAPRPRDDAVRARARSAPPPVFIAAAGGSGGGWRLRGRRGGDIMAATLFVLLGLALLGAHGAYGAAGTVSTSVENIGSKTLLTCSLNDSSTEVTGHRWLKGGAVLKEDTLPGQKTDFEVDSDDLGGEYSCVFLPEPTGRADIQLDALLSGAPRVKAVKSSEHVSEGETAVLACKSESLPPVTTWVWYKITDSGDQVIVNGSQGRFFVSSSQGRSELRIENLNMEADPGKYACNGTSSEGTDQATVTLRVRSHLAALWPFLGIVAEVLVLVTIIFIYEKRRKPEDVLDDDDAGSAPLWPEDAPRPRVCVAAGVHSQCLQDSKFSPLKENPPHRFPSYAFVFLKKVGFSFCIQDSVP</sequence>
<keyword evidence="6 14" id="KW-0472">Membrane</keyword>
<keyword evidence="10" id="KW-0393">Immunoglobulin domain</keyword>
<keyword evidence="2" id="KW-1003">Cell membrane</keyword>
<evidence type="ECO:0000259" key="15">
    <source>
        <dbReference type="PROSITE" id="PS50835"/>
    </source>
</evidence>
<dbReference type="FunFam" id="2.60.40.10:FF:001329">
    <property type="entry name" value="Basigin"/>
    <property type="match status" value="1"/>
</dbReference>
<evidence type="ECO:0000256" key="13">
    <source>
        <dbReference type="SAM" id="MobiDB-lite"/>
    </source>
</evidence>
<evidence type="ECO:0000256" key="12">
    <source>
        <dbReference type="ARBA" id="ARBA00023876"/>
    </source>
</evidence>
<dbReference type="SMR" id="A0A5F8ANL3"/>
<dbReference type="InterPro" id="IPR003599">
    <property type="entry name" value="Ig_sub"/>
</dbReference>
<evidence type="ECO:0000256" key="1">
    <source>
        <dbReference type="ARBA" id="ARBA00004115"/>
    </source>
</evidence>
<evidence type="ECO:0000256" key="7">
    <source>
        <dbReference type="ARBA" id="ARBA00023157"/>
    </source>
</evidence>
<evidence type="ECO:0000256" key="2">
    <source>
        <dbReference type="ARBA" id="ARBA00022475"/>
    </source>
</evidence>
<feature type="domain" description="Ig-like" evidence="15">
    <location>
        <begin position="153"/>
        <end position="206"/>
    </location>
</feature>
<evidence type="ECO:0000256" key="3">
    <source>
        <dbReference type="ARBA" id="ARBA00022734"/>
    </source>
</evidence>
<feature type="compositionally biased region" description="Basic and acidic residues" evidence="13">
    <location>
        <begin position="71"/>
        <end position="87"/>
    </location>
</feature>
<reference evidence="16" key="3">
    <citation type="submission" date="2025-08" db="UniProtKB">
        <authorList>
            <consortium name="Ensembl"/>
        </authorList>
    </citation>
    <scope>IDENTIFICATION</scope>
    <source>
        <strain evidence="16">17573</strain>
    </source>
</reference>
<dbReference type="Ensembl" id="ENSMMUT00000081624.1">
    <property type="protein sequence ID" value="ENSMMUP00000078653.1"/>
    <property type="gene ID" value="ENSMMUG00000018740.4"/>
</dbReference>
<keyword evidence="14" id="KW-1133">Transmembrane helix</keyword>
<keyword evidence="9" id="KW-0325">Glycoprotein</keyword>
<dbReference type="SUPFAM" id="SSF48726">
    <property type="entry name" value="Immunoglobulin"/>
    <property type="match status" value="1"/>
</dbReference>
<evidence type="ECO:0000256" key="11">
    <source>
        <dbReference type="ARBA" id="ARBA00023768"/>
    </source>
</evidence>
<dbReference type="PANTHER" id="PTHR10075">
    <property type="entry name" value="BASIGIN RELATED"/>
    <property type="match status" value="1"/>
</dbReference>
<dbReference type="SMART" id="SM00409">
    <property type="entry name" value="IG"/>
    <property type="match status" value="1"/>
</dbReference>
<dbReference type="PRINTS" id="PR01856">
    <property type="entry name" value="BASIGIN"/>
</dbReference>
<keyword evidence="17" id="KW-1185">Reference proteome</keyword>
<dbReference type="Proteomes" id="UP000006718">
    <property type="component" value="Chromosome 19"/>
</dbReference>
<evidence type="ECO:0000313" key="17">
    <source>
        <dbReference type="Proteomes" id="UP000006718"/>
    </source>
</evidence>
<accession>A0A5F8ANL3</accession>
<dbReference type="InterPro" id="IPR003598">
    <property type="entry name" value="Ig_sub2"/>
</dbReference>
<evidence type="ECO:0000256" key="5">
    <source>
        <dbReference type="ARBA" id="ARBA00023035"/>
    </source>
</evidence>
<reference evidence="16" key="4">
    <citation type="submission" date="2025-09" db="UniProtKB">
        <authorList>
            <consortium name="Ensembl"/>
        </authorList>
    </citation>
    <scope>IDENTIFICATION</scope>
    <source>
        <strain evidence="16">17573</strain>
    </source>
</reference>
<feature type="domain" description="Ig-like" evidence="15">
    <location>
        <begin position="228"/>
        <end position="322"/>
    </location>
</feature>
<reference evidence="16" key="2">
    <citation type="submission" date="2019-01" db="EMBL/GenBank/DDBJ databases">
        <authorList>
            <person name="Graves T."/>
            <person name="Eichler E.E."/>
            <person name="Wilson R.K."/>
        </authorList>
    </citation>
    <scope>NUCLEOTIDE SEQUENCE [LARGE SCALE GENOMIC DNA]</scope>
    <source>
        <strain evidence="16">17573</strain>
    </source>
</reference>
<organism evidence="16 17">
    <name type="scientific">Macaca mulatta</name>
    <name type="common">Rhesus macaque</name>
    <dbReference type="NCBI Taxonomy" id="9544"/>
    <lineage>
        <taxon>Eukaryota</taxon>
        <taxon>Metazoa</taxon>
        <taxon>Chordata</taxon>
        <taxon>Craniata</taxon>
        <taxon>Vertebrata</taxon>
        <taxon>Euteleostomi</taxon>
        <taxon>Mammalia</taxon>
        <taxon>Eutheria</taxon>
        <taxon>Euarchontoglires</taxon>
        <taxon>Primates</taxon>
        <taxon>Haplorrhini</taxon>
        <taxon>Catarrhini</taxon>
        <taxon>Cercopithecidae</taxon>
        <taxon>Cercopithecinae</taxon>
        <taxon>Macaca</taxon>
    </lineage>
</organism>
<keyword evidence="5" id="KW-0465">Mannose-binding</keyword>
<dbReference type="GO" id="GO:0005789">
    <property type="term" value="C:endoplasmic reticulum membrane"/>
    <property type="evidence" value="ECO:0007669"/>
    <property type="project" value="UniProtKB-SubCell"/>
</dbReference>
<dbReference type="GO" id="GO:0005537">
    <property type="term" value="F:D-mannose binding"/>
    <property type="evidence" value="ECO:0007669"/>
    <property type="project" value="UniProtKB-KW"/>
</dbReference>
<keyword evidence="14" id="KW-0812">Transmembrane</keyword>
<dbReference type="SMART" id="SM00408">
    <property type="entry name" value="IGc2"/>
    <property type="match status" value="1"/>
</dbReference>
<evidence type="ECO:0000256" key="4">
    <source>
        <dbReference type="ARBA" id="ARBA00022824"/>
    </source>
</evidence>
<protein>
    <recommendedName>
        <fullName evidence="12">Basigin</fullName>
    </recommendedName>
</protein>
<dbReference type="PANTHER" id="PTHR10075:SF107">
    <property type="entry name" value="BASIGIN"/>
    <property type="match status" value="1"/>
</dbReference>
<keyword evidence="3" id="KW-0430">Lectin</keyword>
<reference evidence="17" key="1">
    <citation type="journal article" date="2007" name="Science">
        <title>Evolutionary and biomedical insights from the rhesus macaque genome.</title>
        <authorList>
            <person name="Gibbs R.A."/>
            <person name="Rogers J."/>
            <person name="Katze M.G."/>
            <person name="Bumgarner R."/>
            <person name="Weinstock G.M."/>
            <person name="Mardis E.R."/>
            <person name="Remington K.A."/>
            <person name="Strausberg R.L."/>
            <person name="Venter J.C."/>
            <person name="Wilson R.K."/>
            <person name="Batzer M.A."/>
            <person name="Bustamante C.D."/>
            <person name="Eichler E.E."/>
            <person name="Hahn M.W."/>
            <person name="Hardison R.C."/>
            <person name="Makova K.D."/>
            <person name="Miller W."/>
            <person name="Milosavljevic A."/>
            <person name="Palermo R.E."/>
            <person name="Siepel A."/>
            <person name="Sikela J.M."/>
            <person name="Attaway T."/>
            <person name="Bell S."/>
            <person name="Bernard K.E."/>
            <person name="Buhay C.J."/>
            <person name="Chandrabose M.N."/>
            <person name="Dao M."/>
            <person name="Davis C."/>
            <person name="Delehaunty K.D."/>
            <person name="Ding Y."/>
            <person name="Dinh H.H."/>
            <person name="Dugan-Rocha S."/>
            <person name="Fulton L.A."/>
            <person name="Gabisi R.A."/>
            <person name="Garner T.T."/>
            <person name="Godfrey J."/>
            <person name="Hawes A.C."/>
            <person name="Hernandez J."/>
            <person name="Hines S."/>
            <person name="Holder M."/>
            <person name="Hume J."/>
            <person name="Jhangiani S.N."/>
            <person name="Joshi V."/>
            <person name="Khan Z.M."/>
            <person name="Kirkness E.F."/>
            <person name="Cree A."/>
            <person name="Fowler R.G."/>
            <person name="Lee S."/>
            <person name="Lewis L.R."/>
            <person name="Li Z."/>
            <person name="Liu Y.-S."/>
            <person name="Moore S.M."/>
            <person name="Muzny D."/>
            <person name="Nazareth L.V."/>
            <person name="Ngo D.N."/>
            <person name="Okwuonu G.O."/>
            <person name="Pai G."/>
            <person name="Parker D."/>
            <person name="Paul H.A."/>
            <person name="Pfannkoch C."/>
            <person name="Pohl C.S."/>
            <person name="Rogers Y.-H.C."/>
            <person name="Ruiz S.J."/>
            <person name="Sabo A."/>
            <person name="Santibanez J."/>
            <person name="Schneider B.W."/>
            <person name="Smith S.M."/>
            <person name="Sodergren E."/>
            <person name="Svatek A.F."/>
            <person name="Utterback T.R."/>
            <person name="Vattathil S."/>
            <person name="Warren W."/>
            <person name="White C.S."/>
            <person name="Chinwalla A.T."/>
            <person name="Feng Y."/>
            <person name="Halpern A.L."/>
            <person name="Hillier L.W."/>
            <person name="Huang X."/>
            <person name="Minx P."/>
            <person name="Nelson J.O."/>
            <person name="Pepin K.H."/>
            <person name="Qin X."/>
            <person name="Sutton G.G."/>
            <person name="Venter E."/>
            <person name="Walenz B.P."/>
            <person name="Wallis J.W."/>
            <person name="Worley K.C."/>
            <person name="Yang S.-P."/>
            <person name="Jones S.M."/>
            <person name="Marra M.A."/>
            <person name="Rocchi M."/>
            <person name="Schein J.E."/>
            <person name="Baertsch R."/>
            <person name="Clarke L."/>
            <person name="Csuros M."/>
            <person name="Glasscock J."/>
            <person name="Harris R.A."/>
            <person name="Havlak P."/>
            <person name="Jackson A.R."/>
            <person name="Jiang H."/>
            <person name="Liu Y."/>
            <person name="Messina D.N."/>
            <person name="Shen Y."/>
            <person name="Song H.X.-Z."/>
            <person name="Wylie T."/>
            <person name="Zhang L."/>
            <person name="Birney E."/>
            <person name="Han K."/>
            <person name="Konkel M.K."/>
            <person name="Lee J."/>
            <person name="Smit A.F.A."/>
            <person name="Ullmer B."/>
            <person name="Wang H."/>
            <person name="Xing J."/>
            <person name="Burhans R."/>
            <person name="Cheng Z."/>
            <person name="Karro J.E."/>
            <person name="Ma J."/>
            <person name="Raney B."/>
            <person name="She X."/>
            <person name="Cox M.J."/>
            <person name="Demuth J.P."/>
            <person name="Dumas L.J."/>
            <person name="Han S.-G."/>
            <person name="Hopkins J."/>
            <person name="Karimpour-Fard A."/>
            <person name="Kim Y.H."/>
            <person name="Pollack J.R."/>
            <person name="Vinar T."/>
            <person name="Addo-Quaye C."/>
            <person name="Degenhardt J."/>
            <person name="Denby A."/>
            <person name="Hubisz M.J."/>
            <person name="Indap A."/>
            <person name="Kosiol C."/>
            <person name="Lahn B.T."/>
            <person name="Lawson H.A."/>
            <person name="Marklein A."/>
            <person name="Nielsen R."/>
            <person name="Vallender E.J."/>
            <person name="Clark A.G."/>
            <person name="Ferguson B."/>
            <person name="Hernandez R.D."/>
            <person name="Hirani K."/>
            <person name="Kehrer-Sawatzki H."/>
            <person name="Kolb J."/>
            <person name="Patil S."/>
            <person name="Pu L.-L."/>
            <person name="Ren Y."/>
            <person name="Smith D.G."/>
            <person name="Wheeler D.A."/>
            <person name="Schenck I."/>
            <person name="Ball E.V."/>
            <person name="Chen R."/>
            <person name="Cooper D.N."/>
            <person name="Giardine B."/>
            <person name="Hsu F."/>
            <person name="Kent W.J."/>
            <person name="Lesk A."/>
            <person name="Nelson D.L."/>
            <person name="O'brien W.E."/>
            <person name="Pruefer K."/>
            <person name="Stenson P.D."/>
            <person name="Wallace J.C."/>
            <person name="Ke H."/>
            <person name="Liu X.-M."/>
            <person name="Wang P."/>
            <person name="Xiang A.P."/>
            <person name="Yang F."/>
            <person name="Barber G.P."/>
            <person name="Haussler D."/>
            <person name="Karolchik D."/>
            <person name="Kern A.D."/>
            <person name="Kuhn R.M."/>
            <person name="Smith K.E."/>
            <person name="Zwieg A.S."/>
        </authorList>
    </citation>
    <scope>NUCLEOTIDE SEQUENCE [LARGE SCALE GENOMIC DNA]</scope>
    <source>
        <strain evidence="17">17573</strain>
    </source>
</reference>
<dbReference type="Bgee" id="ENSMMUG00000018740">
    <property type="expression patterns" value="Expressed in adipose tissue and 22 other cell types or tissues"/>
</dbReference>
<feature type="transmembrane region" description="Helical" evidence="14">
    <location>
        <begin position="119"/>
        <end position="139"/>
    </location>
</feature>
<gene>
    <name evidence="16" type="primary">BSG</name>
</gene>
<dbReference type="ExpressionAtlas" id="A0A5F8ANL3">
    <property type="expression patterns" value="baseline"/>
</dbReference>
<dbReference type="GeneTree" id="ENSGT00940000159142"/>
<dbReference type="Gene3D" id="2.60.40.10">
    <property type="entry name" value="Immunoglobulins"/>
    <property type="match status" value="2"/>
</dbReference>
<dbReference type="InterPro" id="IPR013783">
    <property type="entry name" value="Ig-like_fold"/>
</dbReference>
<comment type="subcellular location">
    <subcellularLocation>
        <location evidence="11">Basolateral cell membrane</location>
        <topology evidence="11">Single-pass type I membrane protein</topology>
    </subcellularLocation>
    <subcellularLocation>
        <location evidence="1">Endoplasmic reticulum membrane</location>
        <topology evidence="1">Single-pass type I membrane protein</topology>
    </subcellularLocation>
</comment>
<keyword evidence="7" id="KW-1015">Disulfide bond</keyword>
<proteinExistence type="predicted"/>
<dbReference type="VEuPathDB" id="HostDB:ENSMMUG00000018740"/>